<name>A0AAU7GA46_9MICO</name>
<dbReference type="Gene3D" id="3.40.50.1110">
    <property type="entry name" value="SGNH hydrolase"/>
    <property type="match status" value="1"/>
</dbReference>
<dbReference type="CDD" id="cd00229">
    <property type="entry name" value="SGNH_hydrolase"/>
    <property type="match status" value="1"/>
</dbReference>
<dbReference type="AlphaFoldDB" id="A0AAU7GA46"/>
<gene>
    <name evidence="3" type="ORF">AAME72_15715</name>
</gene>
<dbReference type="EMBL" id="CP157390">
    <property type="protein sequence ID" value="XBM47514.1"/>
    <property type="molecule type" value="Genomic_DNA"/>
</dbReference>
<dbReference type="RefSeq" id="WP_348787487.1">
    <property type="nucleotide sequence ID" value="NZ_CP157390.1"/>
</dbReference>
<keyword evidence="3" id="KW-0378">Hydrolase</keyword>
<dbReference type="InterPro" id="IPR036514">
    <property type="entry name" value="SGNH_hydro_sf"/>
</dbReference>
<dbReference type="InterPro" id="IPR013830">
    <property type="entry name" value="SGNH_hydro"/>
</dbReference>
<keyword evidence="1" id="KW-0732">Signal</keyword>
<feature type="chain" id="PRO_5043369349" evidence="1">
    <location>
        <begin position="32"/>
        <end position="225"/>
    </location>
</feature>
<protein>
    <submittedName>
        <fullName evidence="3">SGNH/GDSL hydrolase family protein</fullName>
    </submittedName>
</protein>
<dbReference type="Pfam" id="PF13472">
    <property type="entry name" value="Lipase_GDSL_2"/>
    <property type="match status" value="1"/>
</dbReference>
<accession>A0AAU7GA46</accession>
<evidence type="ECO:0000259" key="2">
    <source>
        <dbReference type="Pfam" id="PF13472"/>
    </source>
</evidence>
<reference evidence="3" key="1">
    <citation type="submission" date="2024-05" db="EMBL/GenBank/DDBJ databases">
        <title>The Natural Products Discovery Center: Release of the First 8490 Sequenced Strains for Exploring Actinobacteria Biosynthetic Diversity.</title>
        <authorList>
            <person name="Kalkreuter E."/>
            <person name="Kautsar S.A."/>
            <person name="Yang D."/>
            <person name="Bader C.D."/>
            <person name="Teijaro C.N."/>
            <person name="Fluegel L."/>
            <person name="Davis C.M."/>
            <person name="Simpson J.R."/>
            <person name="Lauterbach L."/>
            <person name="Steele A.D."/>
            <person name="Gui C."/>
            <person name="Meng S."/>
            <person name="Li G."/>
            <person name="Viehrig K."/>
            <person name="Ye F."/>
            <person name="Su P."/>
            <person name="Kiefer A.F."/>
            <person name="Nichols A."/>
            <person name="Cepeda A.J."/>
            <person name="Yan W."/>
            <person name="Fan B."/>
            <person name="Jiang Y."/>
            <person name="Adhikari A."/>
            <person name="Zheng C.-J."/>
            <person name="Schuster L."/>
            <person name="Cowan T.M."/>
            <person name="Smanski M.J."/>
            <person name="Chevrette M.G."/>
            <person name="de Carvalho L.P.S."/>
            <person name="Shen B."/>
        </authorList>
    </citation>
    <scope>NUCLEOTIDE SEQUENCE</scope>
    <source>
        <strain evidence="3">NPDC080035</strain>
    </source>
</reference>
<dbReference type="GO" id="GO:0016787">
    <property type="term" value="F:hydrolase activity"/>
    <property type="evidence" value="ECO:0007669"/>
    <property type="project" value="UniProtKB-KW"/>
</dbReference>
<evidence type="ECO:0000313" key="3">
    <source>
        <dbReference type="EMBL" id="XBM47514.1"/>
    </source>
</evidence>
<sequence length="225" mass="22901">MHSHRPLATAATALTALLLGALALGGCTSSASTPFAVGPAISGDDHPTVAVIGDSIESGMGLDPDEAWPALVAIDRRWGVQNYSVPGAGFLAPGPDGQSFDAQVDRAIAIKADVVLIGASDNDLGQDPSAVASAMAKAVERLRDALPKAHILGFNALTGEASDDDLAPLDHALRTAVAAVGGHWLDLGQPYRGQAGLVQDDGEHPTPAGQQAIAAAVLERLDTRV</sequence>
<proteinExistence type="predicted"/>
<dbReference type="SUPFAM" id="SSF52266">
    <property type="entry name" value="SGNH hydrolase"/>
    <property type="match status" value="1"/>
</dbReference>
<feature type="signal peptide" evidence="1">
    <location>
        <begin position="1"/>
        <end position="31"/>
    </location>
</feature>
<feature type="domain" description="SGNH hydrolase-type esterase" evidence="2">
    <location>
        <begin position="51"/>
        <end position="212"/>
    </location>
</feature>
<evidence type="ECO:0000256" key="1">
    <source>
        <dbReference type="SAM" id="SignalP"/>
    </source>
</evidence>
<dbReference type="PROSITE" id="PS51257">
    <property type="entry name" value="PROKAR_LIPOPROTEIN"/>
    <property type="match status" value="1"/>
</dbReference>
<organism evidence="3">
    <name type="scientific">Leifsonia sp. NPDC080035</name>
    <dbReference type="NCBI Taxonomy" id="3143936"/>
    <lineage>
        <taxon>Bacteria</taxon>
        <taxon>Bacillati</taxon>
        <taxon>Actinomycetota</taxon>
        <taxon>Actinomycetes</taxon>
        <taxon>Micrococcales</taxon>
        <taxon>Microbacteriaceae</taxon>
        <taxon>Leifsonia</taxon>
    </lineage>
</organism>